<dbReference type="InterPro" id="IPR036691">
    <property type="entry name" value="Endo/exonu/phosph_ase_sf"/>
</dbReference>
<dbReference type="AlphaFoldDB" id="A0A8H3D337"/>
<dbReference type="EMBL" id="CAJMWT010005594">
    <property type="protein sequence ID" value="CAE6507467.1"/>
    <property type="molecule type" value="Genomic_DNA"/>
</dbReference>
<proteinExistence type="predicted"/>
<name>A0A8H3D337_9AGAM</name>
<reference evidence="1" key="1">
    <citation type="submission" date="2021-01" db="EMBL/GenBank/DDBJ databases">
        <authorList>
            <person name="Kaushik A."/>
        </authorList>
    </citation>
    <scope>NUCLEOTIDE SEQUENCE</scope>
    <source>
        <strain evidence="1">AG2-2IIIB</strain>
    </source>
</reference>
<dbReference type="Proteomes" id="UP000663843">
    <property type="component" value="Unassembled WGS sequence"/>
</dbReference>
<organism evidence="1 2">
    <name type="scientific">Rhizoctonia solani</name>
    <dbReference type="NCBI Taxonomy" id="456999"/>
    <lineage>
        <taxon>Eukaryota</taxon>
        <taxon>Fungi</taxon>
        <taxon>Dikarya</taxon>
        <taxon>Basidiomycota</taxon>
        <taxon>Agaricomycotina</taxon>
        <taxon>Agaricomycetes</taxon>
        <taxon>Cantharellales</taxon>
        <taxon>Ceratobasidiaceae</taxon>
        <taxon>Rhizoctonia</taxon>
    </lineage>
</organism>
<protein>
    <recommendedName>
        <fullName evidence="3">Endonuclease/exonuclease/phosphatase domain-containing protein</fullName>
    </recommendedName>
</protein>
<evidence type="ECO:0008006" key="3">
    <source>
        <dbReference type="Google" id="ProtNLM"/>
    </source>
</evidence>
<accession>A0A8H3D337</accession>
<sequence>ILNSPTEQDVAPSGTFNVLSISIDGCKWSDDLTSIENTKGITYIGKMISEFNYSVIHVQGDLNLASHNALYNSDHHSFRTTISEDRWHQNGLDTLSDYSWADFTRIKWEWWEDQAKATKGFTFMRVRVEEGVYIDMINLHTEIAAASPADSIARLWNIQQIASFIDSHSAGNAVIVFGNTNSLYTGVKDNIYLLTARNGLTDAWVQAIGGTAPRSGGNSLQCPKGVPPDISCEAMDKVL</sequence>
<evidence type="ECO:0000313" key="1">
    <source>
        <dbReference type="EMBL" id="CAE6507467.1"/>
    </source>
</evidence>
<comment type="caution">
    <text evidence="1">The sequence shown here is derived from an EMBL/GenBank/DDBJ whole genome shotgun (WGS) entry which is preliminary data.</text>
</comment>
<evidence type="ECO:0000313" key="2">
    <source>
        <dbReference type="Proteomes" id="UP000663843"/>
    </source>
</evidence>
<gene>
    <name evidence="1" type="ORF">RDB_LOCUS147682</name>
</gene>
<feature type="non-terminal residue" evidence="1">
    <location>
        <position position="1"/>
    </location>
</feature>
<dbReference type="Gene3D" id="3.60.10.10">
    <property type="entry name" value="Endonuclease/exonuclease/phosphatase"/>
    <property type="match status" value="1"/>
</dbReference>
<dbReference type="SUPFAM" id="SSF56219">
    <property type="entry name" value="DNase I-like"/>
    <property type="match status" value="1"/>
</dbReference>